<dbReference type="AlphaFoldDB" id="A0AAV1F4I6"/>
<protein>
    <submittedName>
        <fullName evidence="1">Uncharacterized protein</fullName>
    </submittedName>
</protein>
<evidence type="ECO:0000313" key="1">
    <source>
        <dbReference type="EMBL" id="CAJ1055739.1"/>
    </source>
</evidence>
<evidence type="ECO:0000313" key="2">
    <source>
        <dbReference type="Proteomes" id="UP001178508"/>
    </source>
</evidence>
<gene>
    <name evidence="1" type="ORF">XNOV1_A042457</name>
</gene>
<proteinExistence type="predicted"/>
<accession>A0AAV1F4I6</accession>
<keyword evidence="2" id="KW-1185">Reference proteome</keyword>
<dbReference type="EMBL" id="OY660867">
    <property type="protein sequence ID" value="CAJ1055739.1"/>
    <property type="molecule type" value="Genomic_DNA"/>
</dbReference>
<dbReference type="Proteomes" id="UP001178508">
    <property type="component" value="Chromosome 4"/>
</dbReference>
<reference evidence="1" key="1">
    <citation type="submission" date="2023-08" db="EMBL/GenBank/DDBJ databases">
        <authorList>
            <person name="Alioto T."/>
            <person name="Alioto T."/>
            <person name="Gomez Garrido J."/>
        </authorList>
    </citation>
    <scope>NUCLEOTIDE SEQUENCE</scope>
</reference>
<organism evidence="1 2">
    <name type="scientific">Xyrichtys novacula</name>
    <name type="common">Pearly razorfish</name>
    <name type="synonym">Hemipteronotus novacula</name>
    <dbReference type="NCBI Taxonomy" id="13765"/>
    <lineage>
        <taxon>Eukaryota</taxon>
        <taxon>Metazoa</taxon>
        <taxon>Chordata</taxon>
        <taxon>Craniata</taxon>
        <taxon>Vertebrata</taxon>
        <taxon>Euteleostomi</taxon>
        <taxon>Actinopterygii</taxon>
        <taxon>Neopterygii</taxon>
        <taxon>Teleostei</taxon>
        <taxon>Neoteleostei</taxon>
        <taxon>Acanthomorphata</taxon>
        <taxon>Eupercaria</taxon>
        <taxon>Labriformes</taxon>
        <taxon>Labridae</taxon>
        <taxon>Xyrichtys</taxon>
    </lineage>
</organism>
<sequence>MFKVSHGRGQRSQGLLLMLRPCFSGPVQLRSTEKMMMKLRLNSPGRVSTSANRTAPSPTIRTLLFPAEWSIQRKIDGETSCPCRHHVPAHVNTQCPSLSKFEGPGQP</sequence>
<name>A0AAV1F4I6_XYRNO</name>